<accession>A0A8H4CXW7</accession>
<dbReference type="InterPro" id="IPR032675">
    <property type="entry name" value="LRR_dom_sf"/>
</dbReference>
<keyword evidence="2" id="KW-1185">Reference proteome</keyword>
<evidence type="ECO:0000313" key="2">
    <source>
        <dbReference type="Proteomes" id="UP000613401"/>
    </source>
</evidence>
<dbReference type="Proteomes" id="UP000613401">
    <property type="component" value="Unassembled WGS sequence"/>
</dbReference>
<dbReference type="RefSeq" id="XP_045271016.1">
    <property type="nucleotide sequence ID" value="XM_045403676.1"/>
</dbReference>
<reference evidence="1" key="1">
    <citation type="journal article" date="2020" name="Phytopathology">
        <title>Genome sequence and comparative analysis of Colletotrichum gloeosporioides isolated from Liriodendron leaves.</title>
        <authorList>
            <person name="Fu F.F."/>
            <person name="Hao Z."/>
            <person name="Wang P."/>
            <person name="Lu Y."/>
            <person name="Xue L.J."/>
            <person name="Wei G."/>
            <person name="Tian Y."/>
            <person name="Baishi H."/>
            <person name="Xu H."/>
            <person name="Shi J."/>
            <person name="Cheng T."/>
            <person name="Wang G."/>
            <person name="Yi Y."/>
            <person name="Chen J."/>
        </authorList>
    </citation>
    <scope>NUCLEOTIDE SEQUENCE</scope>
    <source>
        <strain evidence="1">Lc1</strain>
    </source>
</reference>
<dbReference type="GeneID" id="69010764"/>
<dbReference type="EMBL" id="WVTB01000005">
    <property type="protein sequence ID" value="KAF3811857.1"/>
    <property type="molecule type" value="Genomic_DNA"/>
</dbReference>
<reference evidence="1" key="2">
    <citation type="submission" date="2020-03" db="EMBL/GenBank/DDBJ databases">
        <authorList>
            <person name="Fu F.-F."/>
            <person name="Chen J."/>
        </authorList>
    </citation>
    <scope>NUCLEOTIDE SEQUENCE</scope>
    <source>
        <strain evidence="1">Lc1</strain>
    </source>
</reference>
<proteinExistence type="predicted"/>
<dbReference type="Gene3D" id="3.80.10.10">
    <property type="entry name" value="Ribonuclease Inhibitor"/>
    <property type="match status" value="1"/>
</dbReference>
<dbReference type="SUPFAM" id="SSF52047">
    <property type="entry name" value="RNI-like"/>
    <property type="match status" value="1"/>
</dbReference>
<sequence>MASSPGLPTPAWNPGCERMREFMGNDDLLSLLEPYIHDRHHLHSLCLVNRMFNAVFSQSLYEHLVVKHTHIHCIEPDSENFEALLNSPSLRYTRKLSLLQMDQLNYTRTEAAARYGPILNGAICQIVKRCPDLRQFTFSAQSRASCERLEEYFVSAETLDCLHSSCPMLQSLSLEQAFPHAPHRGGIGQRVQDVVGVMRFPEFSNLTTLHMMGIRWSALWSEWIAGILSSKPQVEELSLSMRSPICRSITWDLEAYCNWSDFLISLSSDYKALGKPPLKLRKLTLHNDIGFVVHTQPSIGYIKSLTDLEVLEELRIFNNHRYPDESMVAPPHLRMLSMPYRSITYDTMPRLRKFSFDNMDGDIMEWLIQVAETPFKDQLTLCNDGVDYWEAGAELFEAVSRARARKRAENPLDSFTASDLASVLRPIHWIHADSPIVPDVLSECFGFPGRLGVGDSNHLSLTNPHRPGECTWVQSMRLFVGSADLNMPELLLLLDGMVTIENLMIVSYMADHWENFAHPCDYPTWEANARRIAITLPSLKYLKINRVSWRLQRSHHDNEMVAQRLSVAEDEMLGRFPPLSDLPIYANVWRGWRRSVISPGLICDSEKQTSE</sequence>
<dbReference type="AlphaFoldDB" id="A0A8H4CXW7"/>
<name>A0A8H4CXW7_COLGL</name>
<evidence type="ECO:0000313" key="1">
    <source>
        <dbReference type="EMBL" id="KAF3811857.1"/>
    </source>
</evidence>
<protein>
    <submittedName>
        <fullName evidence="1">Uncharacterized protein</fullName>
    </submittedName>
</protein>
<organism evidence="1 2">
    <name type="scientific">Colletotrichum gloeosporioides</name>
    <name type="common">Anthracnose fungus</name>
    <name type="synonym">Glomerella cingulata</name>
    <dbReference type="NCBI Taxonomy" id="474922"/>
    <lineage>
        <taxon>Eukaryota</taxon>
        <taxon>Fungi</taxon>
        <taxon>Dikarya</taxon>
        <taxon>Ascomycota</taxon>
        <taxon>Pezizomycotina</taxon>
        <taxon>Sordariomycetes</taxon>
        <taxon>Hypocreomycetidae</taxon>
        <taxon>Glomerellales</taxon>
        <taxon>Glomerellaceae</taxon>
        <taxon>Colletotrichum</taxon>
        <taxon>Colletotrichum gloeosporioides species complex</taxon>
    </lineage>
</organism>
<comment type="caution">
    <text evidence="1">The sequence shown here is derived from an EMBL/GenBank/DDBJ whole genome shotgun (WGS) entry which is preliminary data.</text>
</comment>
<gene>
    <name evidence="1" type="ORF">GCG54_00003605</name>
</gene>